<feature type="transmembrane region" description="Helical" evidence="1">
    <location>
        <begin position="80"/>
        <end position="100"/>
    </location>
</feature>
<feature type="transmembrane region" description="Helical" evidence="1">
    <location>
        <begin position="106"/>
        <end position="126"/>
    </location>
</feature>
<keyword evidence="1" id="KW-0472">Membrane</keyword>
<feature type="transmembrane region" description="Helical" evidence="1">
    <location>
        <begin position="156"/>
        <end position="178"/>
    </location>
</feature>
<evidence type="ECO:0000313" key="3">
    <source>
        <dbReference type="Proteomes" id="UP001416858"/>
    </source>
</evidence>
<keyword evidence="3" id="KW-1185">Reference proteome</keyword>
<dbReference type="Pfam" id="PF13803">
    <property type="entry name" value="DUF4184"/>
    <property type="match status" value="1"/>
</dbReference>
<evidence type="ECO:0000313" key="2">
    <source>
        <dbReference type="EMBL" id="GAA5510591.1"/>
    </source>
</evidence>
<evidence type="ECO:0008006" key="4">
    <source>
        <dbReference type="Google" id="ProtNLM"/>
    </source>
</evidence>
<sequence>MSKKTGGQTVGDWDSIHLQLSLIMWRSSPTRRSRCVGFDSSRSRFGFAKLLPISRSMPFTVTHIAAAVPIAWLCRWRVPFSALAIGCAIPDIAAFYPAWIDYRATHSIMGILTHCLPIGVAFYYLYQSLLKRPLADLLPKRLSERLWPWLDKPIDFSIPAIAAVIACVMFGAGTHVLWDSFTHGGRWGVQQFPVLKTTAISLSDRAISWYSVLQHLSSVVFLPPMLLGFYIWIRRQPRDPNQRCHFQLPRSVTWPVLGLMMLTMVAHLVWTRLKHPSDSLLGVAAYSIKQSGALMMIIVLLYCISMHVIWALQRDETQPTASET</sequence>
<dbReference type="Proteomes" id="UP001416858">
    <property type="component" value="Unassembled WGS sequence"/>
</dbReference>
<comment type="caution">
    <text evidence="2">The sequence shown here is derived from an EMBL/GenBank/DDBJ whole genome shotgun (WGS) entry which is preliminary data.</text>
</comment>
<reference evidence="2 3" key="1">
    <citation type="submission" date="2024-02" db="EMBL/GenBank/DDBJ databases">
        <title>Rhodopirellula caenicola NBRC 110016.</title>
        <authorList>
            <person name="Ichikawa N."/>
            <person name="Katano-Makiyama Y."/>
            <person name="Hidaka K."/>
        </authorList>
    </citation>
    <scope>NUCLEOTIDE SEQUENCE [LARGE SCALE GENOMIC DNA]</scope>
    <source>
        <strain evidence="2 3">NBRC 110016</strain>
    </source>
</reference>
<dbReference type="EMBL" id="BAABRO010000025">
    <property type="protein sequence ID" value="GAA5510591.1"/>
    <property type="molecule type" value="Genomic_DNA"/>
</dbReference>
<keyword evidence="1" id="KW-0812">Transmembrane</keyword>
<feature type="transmembrane region" description="Helical" evidence="1">
    <location>
        <begin position="254"/>
        <end position="273"/>
    </location>
</feature>
<keyword evidence="1" id="KW-1133">Transmembrane helix</keyword>
<dbReference type="InterPro" id="IPR025238">
    <property type="entry name" value="DUF4184"/>
</dbReference>
<evidence type="ECO:0000256" key="1">
    <source>
        <dbReference type="SAM" id="Phobius"/>
    </source>
</evidence>
<feature type="transmembrane region" description="Helical" evidence="1">
    <location>
        <begin position="212"/>
        <end position="233"/>
    </location>
</feature>
<name>A0ABP9W0S7_9BACT</name>
<feature type="transmembrane region" description="Helical" evidence="1">
    <location>
        <begin position="293"/>
        <end position="312"/>
    </location>
</feature>
<protein>
    <recommendedName>
        <fullName evidence="4">DUF4184 family protein</fullName>
    </recommendedName>
</protein>
<organism evidence="2 3">
    <name type="scientific">Novipirellula caenicola</name>
    <dbReference type="NCBI Taxonomy" id="1536901"/>
    <lineage>
        <taxon>Bacteria</taxon>
        <taxon>Pseudomonadati</taxon>
        <taxon>Planctomycetota</taxon>
        <taxon>Planctomycetia</taxon>
        <taxon>Pirellulales</taxon>
        <taxon>Pirellulaceae</taxon>
        <taxon>Novipirellula</taxon>
    </lineage>
</organism>
<accession>A0ABP9W0S7</accession>
<gene>
    <name evidence="2" type="ORF">Rcae01_06101</name>
</gene>
<proteinExistence type="predicted"/>